<evidence type="ECO:0000256" key="5">
    <source>
        <dbReference type="ARBA" id="ARBA00022729"/>
    </source>
</evidence>
<keyword evidence="2" id="KW-0411">Iron-sulfur</keyword>
<dbReference type="Gene3D" id="3.40.50.740">
    <property type="match status" value="1"/>
</dbReference>
<evidence type="ECO:0000256" key="6">
    <source>
        <dbReference type="ARBA" id="ARBA00023002"/>
    </source>
</evidence>
<dbReference type="PANTHER" id="PTHR43742:SF9">
    <property type="entry name" value="TETRATHIONATE REDUCTASE SUBUNIT A"/>
    <property type="match status" value="1"/>
</dbReference>
<dbReference type="AlphaFoldDB" id="H2C251"/>
<keyword evidence="4" id="KW-0479">Metal-binding</keyword>
<dbReference type="SUPFAM" id="SSF50692">
    <property type="entry name" value="ADC-like"/>
    <property type="match status" value="1"/>
</dbReference>
<dbReference type="InterPro" id="IPR006656">
    <property type="entry name" value="Mopterin_OxRdtase"/>
</dbReference>
<feature type="domain" description="Molybdopterin oxidoreductase" evidence="7">
    <location>
        <begin position="53"/>
        <end position="487"/>
    </location>
</feature>
<dbReference type="PANTHER" id="PTHR43742">
    <property type="entry name" value="TRIMETHYLAMINE-N-OXIDE REDUCTASE"/>
    <property type="match status" value="1"/>
</dbReference>
<keyword evidence="6" id="KW-0560">Oxidoreductase</keyword>
<dbReference type="eggNOG" id="arCOG01491">
    <property type="taxonomic scope" value="Archaea"/>
</dbReference>
<dbReference type="SUPFAM" id="SSF53706">
    <property type="entry name" value="Formate dehydrogenase/DMSO reductase, domains 1-3"/>
    <property type="match status" value="1"/>
</dbReference>
<reference evidence="9 10" key="1">
    <citation type="submission" date="2012-01" db="EMBL/GenBank/DDBJ databases">
        <title>Improved High-Quality Draft sequence of Metallosphaera yellowstonensis MK1.</title>
        <authorList>
            <consortium name="US DOE Joint Genome Institute"/>
            <person name="Lucas S."/>
            <person name="Han J."/>
            <person name="Cheng J.-F."/>
            <person name="Goodwin L."/>
            <person name="Pitluck S."/>
            <person name="Peters L."/>
            <person name="Teshima H."/>
            <person name="Detter J.C."/>
            <person name="Han C."/>
            <person name="Tapia R."/>
            <person name="Land M."/>
            <person name="Hauser L."/>
            <person name="Kyrpides N."/>
            <person name="Kozubal M."/>
            <person name="Macur R.E."/>
            <person name="Jay Z."/>
            <person name="Inskeep W."/>
            <person name="Woyke T."/>
        </authorList>
    </citation>
    <scope>NUCLEOTIDE SEQUENCE [LARGE SCALE GENOMIC DNA]</scope>
    <source>
        <strain evidence="9 10">MK1</strain>
    </source>
</reference>
<evidence type="ECO:0000259" key="8">
    <source>
        <dbReference type="Pfam" id="PF01568"/>
    </source>
</evidence>
<dbReference type="HOGENOM" id="CLU_000422_13_3_2"/>
<evidence type="ECO:0000259" key="7">
    <source>
        <dbReference type="Pfam" id="PF00384"/>
    </source>
</evidence>
<comment type="similarity">
    <text evidence="1">Belongs to the prokaryotic molybdopterin-containing oxidoreductase family.</text>
</comment>
<dbReference type="Gene3D" id="2.20.25.90">
    <property type="entry name" value="ADC-like domains"/>
    <property type="match status" value="1"/>
</dbReference>
<dbReference type="GO" id="GO:0043546">
    <property type="term" value="F:molybdopterin cofactor binding"/>
    <property type="evidence" value="ECO:0007669"/>
    <property type="project" value="InterPro"/>
</dbReference>
<sequence length="704" mass="80069">MAYQRCLMCKNQCGILVNQEGDAVKVSANRNHPQAGICGRGAAAPYILNHPDRLKGPMVRRGGVLEQTDWETALGETVKALRKVREEDPRYLAITFHDYGKELLERFAYLYGTPNLIGHEAVCHGPRTVASQLVLGAEGPRSLDPDYPNSKFVVFLSRNPLEGIVPEIVRRIDLGRSKGMRVTVVDPRRSALAQRYAERWIAIRPGTDTALLLSLAYYMIEHHMYDEDFLRRYSNASLLVRTRDMTSTGEYHEDLLYKGEMSGEEVATAFWLFRREGEKVYPSLQEITGASYDDVKYLAENLWENRPSSVIDDGWHTSYAMDSTYTWMTAFIINAMLGNLDRRGGLVFAKRPKVKLYDGELRRDRIDRYRFPLTYASFQEVYRAILTGKPHPIRALMVVGTNLDGRDANSSMVREALSRVEFLVTVDIFPSDVTQYAHVVLAESTFLERDELPGVVGWSLEPWVDAHQAAVKPIHDTRPLHWILLELERRLGLSQESYEDLERRVLTQLKVNETELRTKGAVRLQGEVYDQVPYVKPLGTESGKVEIYSRRLRELGYYPIPTYVPGRLAPQGENQFYLVTGHTLYHTQDSITFDIPTLIKLAPDNPLQMNRRRAEKLGIRDGDLVEVRSLTTGESVRCRVKVTGEIREDTVFAYFGFGRHSKGLKFAYGHGFDVNLLISDEIVDPIAGSVAQSQNIVEVRKAEK</sequence>
<dbReference type="Pfam" id="PF01568">
    <property type="entry name" value="Molydop_binding"/>
    <property type="match status" value="1"/>
</dbReference>
<dbReference type="InterPro" id="IPR009010">
    <property type="entry name" value="Asp_de-COase-like_dom_sf"/>
</dbReference>
<keyword evidence="2" id="KW-0408">Iron</keyword>
<keyword evidence="2" id="KW-0004">4Fe-4S</keyword>
<dbReference type="Pfam" id="PF00384">
    <property type="entry name" value="Molybdopterin"/>
    <property type="match status" value="1"/>
</dbReference>
<name>H2C251_9CREN</name>
<dbReference type="STRING" id="671065.MetMK1DRAFT_00008240"/>
<evidence type="ECO:0000256" key="4">
    <source>
        <dbReference type="ARBA" id="ARBA00022723"/>
    </source>
</evidence>
<gene>
    <name evidence="9" type="ORF">MetMK1DRAFT_00008240</name>
</gene>
<dbReference type="GO" id="GO:0046872">
    <property type="term" value="F:metal ion binding"/>
    <property type="evidence" value="ECO:0007669"/>
    <property type="project" value="UniProtKB-KW"/>
</dbReference>
<dbReference type="GO" id="GO:0016491">
    <property type="term" value="F:oxidoreductase activity"/>
    <property type="evidence" value="ECO:0007669"/>
    <property type="project" value="UniProtKB-KW"/>
</dbReference>
<dbReference type="InterPro" id="IPR006657">
    <property type="entry name" value="MoPterin_dinucl-bd_dom"/>
</dbReference>
<dbReference type="Gene3D" id="3.30.2070.10">
    <property type="entry name" value="Formate dehydrogenase/DMSO reductase"/>
    <property type="match status" value="1"/>
</dbReference>
<dbReference type="Proteomes" id="UP000003980">
    <property type="component" value="Unassembled WGS sequence"/>
</dbReference>
<dbReference type="GO" id="GO:0051539">
    <property type="term" value="F:4 iron, 4 sulfur cluster binding"/>
    <property type="evidence" value="ECO:0007669"/>
    <property type="project" value="UniProtKB-KW"/>
</dbReference>
<protein>
    <submittedName>
        <fullName evidence="9">Anaerobic dehydrogenase, typically selenocysteine-containing</fullName>
    </submittedName>
</protein>
<dbReference type="Gene3D" id="3.40.228.10">
    <property type="entry name" value="Dimethylsulfoxide Reductase, domain 2"/>
    <property type="match status" value="1"/>
</dbReference>
<evidence type="ECO:0000256" key="1">
    <source>
        <dbReference type="ARBA" id="ARBA00010312"/>
    </source>
</evidence>
<keyword evidence="5" id="KW-0732">Signal</keyword>
<accession>H2C251</accession>
<evidence type="ECO:0000313" key="10">
    <source>
        <dbReference type="Proteomes" id="UP000003980"/>
    </source>
</evidence>
<evidence type="ECO:0000256" key="3">
    <source>
        <dbReference type="ARBA" id="ARBA00022505"/>
    </source>
</evidence>
<evidence type="ECO:0000256" key="2">
    <source>
        <dbReference type="ARBA" id="ARBA00022485"/>
    </source>
</evidence>
<proteinExistence type="inferred from homology"/>
<evidence type="ECO:0000313" key="9">
    <source>
        <dbReference type="EMBL" id="EHP70322.1"/>
    </source>
</evidence>
<dbReference type="EMBL" id="JH597761">
    <property type="protein sequence ID" value="EHP70322.1"/>
    <property type="molecule type" value="Genomic_DNA"/>
</dbReference>
<dbReference type="Gene3D" id="2.40.40.20">
    <property type="match status" value="1"/>
</dbReference>
<feature type="domain" description="Molybdopterin dinucleotide-binding" evidence="8">
    <location>
        <begin position="576"/>
        <end position="690"/>
    </location>
</feature>
<dbReference type="InterPro" id="IPR050612">
    <property type="entry name" value="Prok_Mopterin_Oxidored"/>
</dbReference>
<keyword evidence="10" id="KW-1185">Reference proteome</keyword>
<keyword evidence="3" id="KW-0500">Molybdenum</keyword>
<organism evidence="9 10">
    <name type="scientific">Metallosphaera yellowstonensis MK1</name>
    <dbReference type="NCBI Taxonomy" id="671065"/>
    <lineage>
        <taxon>Archaea</taxon>
        <taxon>Thermoproteota</taxon>
        <taxon>Thermoprotei</taxon>
        <taxon>Sulfolobales</taxon>
        <taxon>Sulfolobaceae</taxon>
        <taxon>Metallosphaera</taxon>
    </lineage>
</organism>